<sequence length="90" mass="10467">MSIKLIDLTKKLVLSQISASDFEIQFFSLWREESNSGLLSKDSKEISECLYVIFDLAERFTPDTERSDIEIDEITLKKEAKLALEKFKFI</sequence>
<protein>
    <submittedName>
        <fullName evidence="2">Colicin immunity protein</fullName>
    </submittedName>
</protein>
<organism evidence="2">
    <name type="scientific">Salmonella enterica subsp. enterica serovar Saintpaul</name>
    <dbReference type="NCBI Taxonomy" id="90105"/>
    <lineage>
        <taxon>Bacteria</taxon>
        <taxon>Pseudomonadati</taxon>
        <taxon>Pseudomonadota</taxon>
        <taxon>Gammaproteobacteria</taxon>
        <taxon>Enterobacterales</taxon>
        <taxon>Enterobacteriaceae</taxon>
        <taxon>Salmonella</taxon>
    </lineage>
</organism>
<dbReference type="AlphaFoldDB" id="A0A1S0ZJB6"/>
<reference evidence="2" key="1">
    <citation type="submission" date="2016-09" db="EMBL/GenBank/DDBJ databases">
        <title>Whole genome sequencing of Salmonella enterica.</title>
        <authorList>
            <person name="Bell R."/>
        </authorList>
    </citation>
    <scope>NUCLEOTIDE SEQUENCE [LARGE SCALE GENOMIC DNA]</scope>
    <source>
        <strain evidence="2">CFSAN044978</strain>
    </source>
</reference>
<feature type="domain" description="Colicin D immunity protein" evidence="1">
    <location>
        <begin position="1"/>
        <end position="86"/>
    </location>
</feature>
<accession>A0A1S0ZJB6</accession>
<comment type="caution">
    <text evidence="2">The sequence shown here is derived from an EMBL/GenBank/DDBJ whole genome shotgun (WGS) entry which is preliminary data.</text>
</comment>
<dbReference type="InterPro" id="IPR036471">
    <property type="entry name" value="Colicin_D_sf"/>
</dbReference>
<evidence type="ECO:0000259" key="1">
    <source>
        <dbReference type="Pfam" id="PF09204"/>
    </source>
</evidence>
<name>A0A1S0ZJB6_SALET</name>
<dbReference type="Pfam" id="PF09204">
    <property type="entry name" value="Colicin_immun"/>
    <property type="match status" value="1"/>
</dbReference>
<dbReference type="RefSeq" id="WP_024154331.1">
    <property type="nucleotide sequence ID" value="NZ_QWDP01000003.1"/>
</dbReference>
<proteinExistence type="predicted"/>
<dbReference type="EMBL" id="MLZC01000003">
    <property type="protein sequence ID" value="OHG68035.1"/>
    <property type="molecule type" value="Genomic_DNA"/>
</dbReference>
<evidence type="ECO:0000313" key="2">
    <source>
        <dbReference type="EMBL" id="OHG68035.1"/>
    </source>
</evidence>
<dbReference type="SUPFAM" id="SSF101125">
    <property type="entry name" value="Colicin D immunity protein"/>
    <property type="match status" value="1"/>
</dbReference>
<dbReference type="Gene3D" id="1.20.120.650">
    <property type="entry name" value="Colicin D"/>
    <property type="match status" value="1"/>
</dbReference>
<dbReference type="GO" id="GO:0015643">
    <property type="term" value="F:toxic substance binding"/>
    <property type="evidence" value="ECO:0007669"/>
    <property type="project" value="InterPro"/>
</dbReference>
<dbReference type="InterPro" id="IPR015287">
    <property type="entry name" value="Colicin_D_immunity_dom"/>
</dbReference>
<dbReference type="GO" id="GO:0030153">
    <property type="term" value="P:bacteriocin immunity"/>
    <property type="evidence" value="ECO:0007669"/>
    <property type="project" value="InterPro"/>
</dbReference>
<gene>
    <name evidence="2" type="ORF">A7T00_09870</name>
</gene>